<dbReference type="Pfam" id="PF14284">
    <property type="entry name" value="PcfJ"/>
    <property type="match status" value="1"/>
</dbReference>
<proteinExistence type="predicted"/>
<dbReference type="PATRIC" id="fig|69279.3.peg.2955"/>
<evidence type="ECO:0000313" key="2">
    <source>
        <dbReference type="Proteomes" id="UP000019849"/>
    </source>
</evidence>
<organism evidence="1 2">
    <name type="scientific">Aquamicrobium defluvii</name>
    <dbReference type="NCBI Taxonomy" id="69279"/>
    <lineage>
        <taxon>Bacteria</taxon>
        <taxon>Pseudomonadati</taxon>
        <taxon>Pseudomonadota</taxon>
        <taxon>Alphaproteobacteria</taxon>
        <taxon>Hyphomicrobiales</taxon>
        <taxon>Phyllobacteriaceae</taxon>
        <taxon>Aquamicrobium</taxon>
    </lineage>
</organism>
<dbReference type="STRING" id="69279.BG36_09305"/>
<dbReference type="RefSeq" id="WP_035027967.1">
    <property type="nucleotide sequence ID" value="NZ_KK073892.1"/>
</dbReference>
<reference evidence="1 2" key="1">
    <citation type="submission" date="2014-02" db="EMBL/GenBank/DDBJ databases">
        <title>Aquamicrobium defluvii Genome sequencing.</title>
        <authorList>
            <person name="Wang X."/>
        </authorList>
    </citation>
    <scope>NUCLEOTIDE SEQUENCE [LARGE SCALE GENOMIC DNA]</scope>
    <source>
        <strain evidence="1 2">W13Z1</strain>
    </source>
</reference>
<evidence type="ECO:0000313" key="1">
    <source>
        <dbReference type="EMBL" id="EXL04966.1"/>
    </source>
</evidence>
<gene>
    <name evidence="1" type="ORF">BG36_09305</name>
</gene>
<dbReference type="Proteomes" id="UP000019849">
    <property type="component" value="Unassembled WGS sequence"/>
</dbReference>
<comment type="caution">
    <text evidence="1">The sequence shown here is derived from an EMBL/GenBank/DDBJ whole genome shotgun (WGS) entry which is preliminary data.</text>
</comment>
<dbReference type="AlphaFoldDB" id="A0A011UFP2"/>
<name>A0A011UFP2_9HYPH</name>
<accession>A0A011UFP2</accession>
<dbReference type="EMBL" id="JENY01000020">
    <property type="protein sequence ID" value="EXL04966.1"/>
    <property type="molecule type" value="Genomic_DNA"/>
</dbReference>
<dbReference type="eggNOG" id="ENOG502ZYFD">
    <property type="taxonomic scope" value="Bacteria"/>
</dbReference>
<dbReference type="InterPro" id="IPR025586">
    <property type="entry name" value="PcfJ"/>
</dbReference>
<sequence length="594" mass="64814">MNADLSASTWEDIHGRSARDLYASVPAFAKCGAEPAIAALTVAMTFAQTAITARRSENSVAAHVVISPKPDTDPAILGLVRHMEAAITGSACHARNPTPFDPGTWLEQSGYIDLVTRAVKAGANETELGDMAGMVSKAIAKLSSQVSDLTSQHLDRLVLRDLPQLDGRPSGPSATLEWLLAVDRSGDVERPAVLTRRWQALEIYAALSTVLREKSITLAVDEGRPLKPILMDRLGISAAELRALRGARSLPAALKSAIDLEHAVVELKAHGVPLTEWPGRGEPDQPAEWLQSPWAGVHRNSIVRMDYVGSEHARDAIGALAEDILRPLAVHRATIAKRGDLGYSFLHSFEFPAGLRNSRDRQAFLAVLNRAIIGSRGIKAFHEAVELWHRRVATISAVRHERRTDRPGWPAICPPWRCDRGVHEIVPITSAAGLVEEGNRLDHCVGGYYQQCRSGAVQILSLRRDGAHAATIELTLSGMTADTLSFQVGQFKARRNRRPDDELHDVLRAFLTALKSGAHPIFRTKLAAHRKRMEQEGDYLWSAGALPIAHAREVFPLYLPLLPRGTPADLDTWCEQTGLTVALDRAAALLSRTA</sequence>
<protein>
    <submittedName>
        <fullName evidence="1">Uncharacterized protein</fullName>
    </submittedName>
</protein>
<dbReference type="HOGENOM" id="CLU_519398_0_0_5"/>